<dbReference type="InterPro" id="IPR039119">
    <property type="entry name" value="ABT1/Esf2"/>
</dbReference>
<keyword evidence="4" id="KW-0539">Nucleus</keyword>
<feature type="compositionally biased region" description="Basic and acidic residues" evidence="7">
    <location>
        <begin position="34"/>
        <end position="46"/>
    </location>
</feature>
<dbReference type="Gene3D" id="3.30.70.330">
    <property type="match status" value="1"/>
</dbReference>
<evidence type="ECO:0000313" key="9">
    <source>
        <dbReference type="EMBL" id="KAJ1970046.1"/>
    </source>
</evidence>
<dbReference type="OrthoDB" id="287393at2759"/>
<comment type="subcellular location">
    <subcellularLocation>
        <location evidence="1">Nucleus</location>
        <location evidence="1">Nucleolus</location>
    </subcellularLocation>
</comment>
<gene>
    <name evidence="9" type="primary">ESF2</name>
    <name evidence="9" type="ORF">IWQ62_000206</name>
</gene>
<protein>
    <recommendedName>
        <fullName evidence="5">18S rRNA factor 2</fullName>
    </recommendedName>
</protein>
<dbReference type="GO" id="GO:0005730">
    <property type="term" value="C:nucleolus"/>
    <property type="evidence" value="ECO:0007669"/>
    <property type="project" value="UniProtKB-SubCell"/>
</dbReference>
<dbReference type="CDD" id="cd12263">
    <property type="entry name" value="RRM_ABT1_like"/>
    <property type="match status" value="1"/>
</dbReference>
<comment type="similarity">
    <text evidence="2">Belongs to the ESF2/ABP1 family.</text>
</comment>
<proteinExistence type="inferred from homology"/>
<reference evidence="9" key="1">
    <citation type="submission" date="2022-07" db="EMBL/GenBank/DDBJ databases">
        <title>Phylogenomic reconstructions and comparative analyses of Kickxellomycotina fungi.</title>
        <authorList>
            <person name="Reynolds N.K."/>
            <person name="Stajich J.E."/>
            <person name="Barry K."/>
            <person name="Grigoriev I.V."/>
            <person name="Crous P."/>
            <person name="Smith M.E."/>
        </authorList>
    </citation>
    <scope>NUCLEOTIDE SEQUENCE</scope>
    <source>
        <strain evidence="9">RSA 1196</strain>
    </source>
</reference>
<dbReference type="SUPFAM" id="SSF54928">
    <property type="entry name" value="RNA-binding domain, RBD"/>
    <property type="match status" value="1"/>
</dbReference>
<sequence>MPKRSTLTQAKRPRHQNTNPSNTGPSKNKAGNHQQEDILSSRKEELSDLQSDESQDEFQGESESTDMSDVENHSEDDSVHSEFSDLDTDQELHSTAEVDMRFVLPSDEEMDEQATDGDDTPTLHRSGQKEPVAKGLTPKALSKFKEELDRTGVIYLSRIPNTMSPAKVKHIFSKFGEIGRVFLMTLDAKRGKTQSTSATKGKKQKKSRKRYVEGWVEFKDKKIAKAVALTLNNTKVGGKKTTPYAEDIWNIKYLSKFKWSHLSEQIAYERAAMQLRLRNEMAQSRRENSAYVDNVAKAKQLEKIEEQRQKRMAKKRPAEDESETQTNPAVQVRRRFGQRVAKVKETLDQDSNESANVQVEPKMQSVLSKVFL</sequence>
<keyword evidence="10" id="KW-1185">Reference proteome</keyword>
<dbReference type="GO" id="GO:0000480">
    <property type="term" value="P:endonucleolytic cleavage in 5'-ETS of tricistronic rRNA transcript (SSU-rRNA, 5.8S rRNA, LSU-rRNA)"/>
    <property type="evidence" value="ECO:0007669"/>
    <property type="project" value="TreeGrafter"/>
</dbReference>
<feature type="compositionally biased region" description="Basic and acidic residues" evidence="7">
    <location>
        <begin position="90"/>
        <end position="100"/>
    </location>
</feature>
<dbReference type="InterPro" id="IPR000504">
    <property type="entry name" value="RRM_dom"/>
</dbReference>
<comment type="caution">
    <text evidence="9">The sequence shown here is derived from an EMBL/GenBank/DDBJ whole genome shotgun (WGS) entry which is preliminary data.</text>
</comment>
<feature type="region of interest" description="Disordered" evidence="7">
    <location>
        <begin position="1"/>
        <end position="132"/>
    </location>
</feature>
<evidence type="ECO:0000256" key="1">
    <source>
        <dbReference type="ARBA" id="ARBA00004604"/>
    </source>
</evidence>
<dbReference type="InterPro" id="IPR035979">
    <property type="entry name" value="RBD_domain_sf"/>
</dbReference>
<feature type="compositionally biased region" description="Polar residues" evidence="7">
    <location>
        <begin position="16"/>
        <end position="33"/>
    </location>
</feature>
<feature type="compositionally biased region" description="Acidic residues" evidence="7">
    <location>
        <begin position="50"/>
        <end position="69"/>
    </location>
</feature>
<dbReference type="GO" id="GO:0003723">
    <property type="term" value="F:RNA binding"/>
    <property type="evidence" value="ECO:0007669"/>
    <property type="project" value="UniProtKB-UniRule"/>
</dbReference>
<dbReference type="GO" id="GO:0034462">
    <property type="term" value="P:small-subunit processome assembly"/>
    <property type="evidence" value="ECO:0007669"/>
    <property type="project" value="TreeGrafter"/>
</dbReference>
<feature type="region of interest" description="Disordered" evidence="7">
    <location>
        <begin position="306"/>
        <end position="334"/>
    </location>
</feature>
<feature type="compositionally biased region" description="Basic and acidic residues" evidence="7">
    <location>
        <begin position="70"/>
        <end position="83"/>
    </location>
</feature>
<dbReference type="GO" id="GO:0000447">
    <property type="term" value="P:endonucleolytic cleavage in ITS1 to separate SSU-rRNA from 5.8S rRNA and LSU-rRNA from tricistronic rRNA transcript (SSU-rRNA, 5.8S rRNA, LSU-rRNA)"/>
    <property type="evidence" value="ECO:0007669"/>
    <property type="project" value="TreeGrafter"/>
</dbReference>
<evidence type="ECO:0000256" key="3">
    <source>
        <dbReference type="ARBA" id="ARBA00022884"/>
    </source>
</evidence>
<evidence type="ECO:0000259" key="8">
    <source>
        <dbReference type="PROSITE" id="PS50102"/>
    </source>
</evidence>
<dbReference type="EMBL" id="JANBPY010000007">
    <property type="protein sequence ID" value="KAJ1970046.1"/>
    <property type="molecule type" value="Genomic_DNA"/>
</dbReference>
<dbReference type="AlphaFoldDB" id="A0A9W8E6A3"/>
<accession>A0A9W8E6A3</accession>
<feature type="compositionally biased region" description="Acidic residues" evidence="7">
    <location>
        <begin position="106"/>
        <end position="119"/>
    </location>
</feature>
<dbReference type="InterPro" id="IPR012677">
    <property type="entry name" value="Nucleotide-bd_a/b_plait_sf"/>
</dbReference>
<organism evidence="9 10">
    <name type="scientific">Dispira parvispora</name>
    <dbReference type="NCBI Taxonomy" id="1520584"/>
    <lineage>
        <taxon>Eukaryota</taxon>
        <taxon>Fungi</taxon>
        <taxon>Fungi incertae sedis</taxon>
        <taxon>Zoopagomycota</taxon>
        <taxon>Kickxellomycotina</taxon>
        <taxon>Dimargaritomycetes</taxon>
        <taxon>Dimargaritales</taxon>
        <taxon>Dimargaritaceae</taxon>
        <taxon>Dispira</taxon>
    </lineage>
</organism>
<evidence type="ECO:0000256" key="5">
    <source>
        <dbReference type="ARBA" id="ARBA00032634"/>
    </source>
</evidence>
<dbReference type="InterPro" id="IPR034353">
    <property type="entry name" value="ABT1/ESF2_RRM"/>
</dbReference>
<evidence type="ECO:0000256" key="7">
    <source>
        <dbReference type="SAM" id="MobiDB-lite"/>
    </source>
</evidence>
<dbReference type="Proteomes" id="UP001150925">
    <property type="component" value="Unassembled WGS sequence"/>
</dbReference>
<dbReference type="PROSITE" id="PS50102">
    <property type="entry name" value="RRM"/>
    <property type="match status" value="1"/>
</dbReference>
<keyword evidence="3 6" id="KW-0694">RNA-binding</keyword>
<dbReference type="GO" id="GO:0000472">
    <property type="term" value="P:endonucleolytic cleavage to generate mature 5'-end of SSU-rRNA from (SSU-rRNA, 5.8S rRNA, LSU-rRNA)"/>
    <property type="evidence" value="ECO:0007669"/>
    <property type="project" value="TreeGrafter"/>
</dbReference>
<feature type="domain" description="RRM" evidence="8">
    <location>
        <begin position="152"/>
        <end position="240"/>
    </location>
</feature>
<dbReference type="PANTHER" id="PTHR12311">
    <property type="entry name" value="ACTIVATOR OF BASAL TRANSCRIPTION 1"/>
    <property type="match status" value="1"/>
</dbReference>
<evidence type="ECO:0000313" key="10">
    <source>
        <dbReference type="Proteomes" id="UP001150925"/>
    </source>
</evidence>
<name>A0A9W8E6A3_9FUNG</name>
<dbReference type="SMART" id="SM00360">
    <property type="entry name" value="RRM"/>
    <property type="match status" value="1"/>
</dbReference>
<dbReference type="PANTHER" id="PTHR12311:SF7">
    <property type="entry name" value="ACTIVATOR OF BASAL TRANSCRIPTION 1"/>
    <property type="match status" value="1"/>
</dbReference>
<evidence type="ECO:0000256" key="4">
    <source>
        <dbReference type="ARBA" id="ARBA00023242"/>
    </source>
</evidence>
<evidence type="ECO:0000256" key="6">
    <source>
        <dbReference type="PROSITE-ProRule" id="PRU00176"/>
    </source>
</evidence>
<evidence type="ECO:0000256" key="2">
    <source>
        <dbReference type="ARBA" id="ARBA00005819"/>
    </source>
</evidence>